<evidence type="ECO:0000256" key="3">
    <source>
        <dbReference type="ARBA" id="ARBA00022574"/>
    </source>
</evidence>
<dbReference type="HOGENOM" id="CLU_000937_1_0_1"/>
<feature type="coiled-coil region" evidence="11">
    <location>
        <begin position="1314"/>
        <end position="1348"/>
    </location>
</feature>
<comment type="subcellular location">
    <subcellularLocation>
        <location evidence="1">Cytoplasm</location>
        <location evidence="1">Cytoskeleton</location>
        <location evidence="1">Cilium axoneme</location>
    </subcellularLocation>
</comment>
<dbReference type="SUPFAM" id="SSF50978">
    <property type="entry name" value="WD40 repeat-like"/>
    <property type="match status" value="1"/>
</dbReference>
<dbReference type="STRING" id="283909.R7U7U3"/>
<dbReference type="OrthoDB" id="535167at2759"/>
<dbReference type="EMBL" id="KB304086">
    <property type="protein sequence ID" value="ELU02415.1"/>
    <property type="molecule type" value="Genomic_DNA"/>
</dbReference>
<keyword evidence="7" id="KW-0966">Cell projection</keyword>
<dbReference type="Pfam" id="PF25828">
    <property type="entry name" value="CC_Cfap43"/>
    <property type="match status" value="1"/>
</dbReference>
<evidence type="ECO:0000256" key="7">
    <source>
        <dbReference type="ARBA" id="ARBA00023273"/>
    </source>
</evidence>
<dbReference type="Proteomes" id="UP000014760">
    <property type="component" value="Unassembled WGS sequence"/>
</dbReference>
<keyword evidence="2" id="KW-0963">Cytoplasm</keyword>
<dbReference type="EnsemblMetazoa" id="CapteT160880">
    <property type="protein sequence ID" value="CapteP160880"/>
    <property type="gene ID" value="CapteG160880"/>
</dbReference>
<evidence type="ECO:0000256" key="9">
    <source>
        <dbReference type="ARBA" id="ARBA00023662"/>
    </source>
</evidence>
<dbReference type="InterPro" id="IPR001680">
    <property type="entry name" value="WD40_rpt"/>
</dbReference>
<dbReference type="InterPro" id="IPR036322">
    <property type="entry name" value="WD40_repeat_dom_sf"/>
</dbReference>
<accession>R7U7U3</accession>
<dbReference type="PANTHER" id="PTHR14885">
    <property type="entry name" value="CILIA- AND FLAGELLA-ASSOCIATED PROTEIN 43-RELATED"/>
    <property type="match status" value="1"/>
</dbReference>
<keyword evidence="15" id="KW-1185">Reference proteome</keyword>
<dbReference type="PROSITE" id="PS50082">
    <property type="entry name" value="WD_REPEATS_2"/>
    <property type="match status" value="1"/>
</dbReference>
<dbReference type="SUPFAM" id="SSF69322">
    <property type="entry name" value="Tricorn protease domain 2"/>
    <property type="match status" value="1"/>
</dbReference>
<protein>
    <recommendedName>
        <fullName evidence="9">Cilia- and flagella-associated protein 43</fullName>
    </recommendedName>
</protein>
<feature type="coiled-coil region" evidence="11">
    <location>
        <begin position="936"/>
        <end position="963"/>
    </location>
</feature>
<evidence type="ECO:0000256" key="12">
    <source>
        <dbReference type="SAM" id="MobiDB-lite"/>
    </source>
</evidence>
<feature type="repeat" description="WD" evidence="10">
    <location>
        <begin position="394"/>
        <end position="435"/>
    </location>
</feature>
<evidence type="ECO:0000313" key="14">
    <source>
        <dbReference type="EnsemblMetazoa" id="CapteP160880"/>
    </source>
</evidence>
<reference evidence="14" key="3">
    <citation type="submission" date="2015-06" db="UniProtKB">
        <authorList>
            <consortium name="EnsemblMetazoa"/>
        </authorList>
    </citation>
    <scope>IDENTIFICATION</scope>
</reference>
<gene>
    <name evidence="13" type="ORF">CAPTEDRAFT_160880</name>
</gene>
<feature type="region of interest" description="Disordered" evidence="12">
    <location>
        <begin position="864"/>
        <end position="894"/>
    </location>
</feature>
<evidence type="ECO:0000256" key="2">
    <source>
        <dbReference type="ARBA" id="ARBA00022490"/>
    </source>
</evidence>
<dbReference type="PANTHER" id="PTHR14885:SF1">
    <property type="entry name" value="CILIA- AND FLAGELLA-ASSOCIATED PROTEIN 43"/>
    <property type="match status" value="1"/>
</dbReference>
<evidence type="ECO:0000256" key="4">
    <source>
        <dbReference type="ARBA" id="ARBA00022737"/>
    </source>
</evidence>
<keyword evidence="3 10" id="KW-0853">WD repeat</keyword>
<dbReference type="Gene3D" id="2.130.10.10">
    <property type="entry name" value="YVTN repeat-like/Quinoprotein amine dehydrogenase"/>
    <property type="match status" value="3"/>
</dbReference>
<reference evidence="13 15" key="2">
    <citation type="journal article" date="2013" name="Nature">
        <title>Insights into bilaterian evolution from three spiralian genomes.</title>
        <authorList>
            <person name="Simakov O."/>
            <person name="Marletaz F."/>
            <person name="Cho S.J."/>
            <person name="Edsinger-Gonzales E."/>
            <person name="Havlak P."/>
            <person name="Hellsten U."/>
            <person name="Kuo D.H."/>
            <person name="Larsson T."/>
            <person name="Lv J."/>
            <person name="Arendt D."/>
            <person name="Savage R."/>
            <person name="Osoegawa K."/>
            <person name="de Jong P."/>
            <person name="Grimwood J."/>
            <person name="Chapman J.A."/>
            <person name="Shapiro H."/>
            <person name="Aerts A."/>
            <person name="Otillar R.P."/>
            <person name="Terry A.Y."/>
            <person name="Boore J.L."/>
            <person name="Grigoriev I.V."/>
            <person name="Lindberg D.R."/>
            <person name="Seaver E.C."/>
            <person name="Weisblat D.A."/>
            <person name="Putnam N.H."/>
            <person name="Rokhsar D.S."/>
        </authorList>
    </citation>
    <scope>NUCLEOTIDE SEQUENCE</scope>
    <source>
        <strain evidence="13 15">I ESC-2004</strain>
    </source>
</reference>
<evidence type="ECO:0000256" key="6">
    <source>
        <dbReference type="ARBA" id="ARBA00023212"/>
    </source>
</evidence>
<evidence type="ECO:0000256" key="8">
    <source>
        <dbReference type="ARBA" id="ARBA00023605"/>
    </source>
</evidence>
<evidence type="ECO:0000256" key="10">
    <source>
        <dbReference type="PROSITE-ProRule" id="PRU00221"/>
    </source>
</evidence>
<keyword evidence="5 11" id="KW-0175">Coiled coil</keyword>
<dbReference type="Pfam" id="PF00400">
    <property type="entry name" value="WD40"/>
    <property type="match status" value="1"/>
</dbReference>
<comment type="similarity">
    <text evidence="8">Belongs to the CFAP43 family.</text>
</comment>
<evidence type="ECO:0000256" key="1">
    <source>
        <dbReference type="ARBA" id="ARBA00004430"/>
    </source>
</evidence>
<feature type="coiled-coil region" evidence="11">
    <location>
        <begin position="1068"/>
        <end position="1113"/>
    </location>
</feature>
<dbReference type="FunCoup" id="R7U7U3">
    <property type="interactions" value="56"/>
</dbReference>
<dbReference type="OMA" id="WNWESNV"/>
<name>R7U7U3_CAPTE</name>
<evidence type="ECO:0000256" key="5">
    <source>
        <dbReference type="ARBA" id="ARBA00023054"/>
    </source>
</evidence>
<dbReference type="GO" id="GO:0060271">
    <property type="term" value="P:cilium assembly"/>
    <property type="evidence" value="ECO:0007669"/>
    <property type="project" value="TreeGrafter"/>
</dbReference>
<evidence type="ECO:0000256" key="11">
    <source>
        <dbReference type="SAM" id="Coils"/>
    </source>
</evidence>
<dbReference type="EMBL" id="AMQN01008845">
    <property type="status" value="NOT_ANNOTATED_CDS"/>
    <property type="molecule type" value="Genomic_DNA"/>
</dbReference>
<dbReference type="GO" id="GO:0005930">
    <property type="term" value="C:axoneme"/>
    <property type="evidence" value="ECO:0007669"/>
    <property type="project" value="UniProtKB-SubCell"/>
</dbReference>
<dbReference type="GO" id="GO:0003341">
    <property type="term" value="P:cilium movement"/>
    <property type="evidence" value="ECO:0007669"/>
    <property type="project" value="UniProtKB-ARBA"/>
</dbReference>
<evidence type="ECO:0000313" key="13">
    <source>
        <dbReference type="EMBL" id="ELU02415.1"/>
    </source>
</evidence>
<evidence type="ECO:0000313" key="15">
    <source>
        <dbReference type="Proteomes" id="UP000014760"/>
    </source>
</evidence>
<reference evidence="15" key="1">
    <citation type="submission" date="2012-12" db="EMBL/GenBank/DDBJ databases">
        <authorList>
            <person name="Hellsten U."/>
            <person name="Grimwood J."/>
            <person name="Chapman J.A."/>
            <person name="Shapiro H."/>
            <person name="Aerts A."/>
            <person name="Otillar R.P."/>
            <person name="Terry A.Y."/>
            <person name="Boore J.L."/>
            <person name="Simakov O."/>
            <person name="Marletaz F."/>
            <person name="Cho S.-J."/>
            <person name="Edsinger-Gonzales E."/>
            <person name="Havlak P."/>
            <person name="Kuo D.-H."/>
            <person name="Larsson T."/>
            <person name="Lv J."/>
            <person name="Arendt D."/>
            <person name="Savage R."/>
            <person name="Osoegawa K."/>
            <person name="de Jong P."/>
            <person name="Lindberg D.R."/>
            <person name="Seaver E.C."/>
            <person name="Weisblat D.A."/>
            <person name="Putnam N.H."/>
            <person name="Grigoriev I.V."/>
            <person name="Rokhsar D.S."/>
        </authorList>
    </citation>
    <scope>NUCLEOTIDE SEQUENCE</scope>
    <source>
        <strain evidence="15">I ESC-2004</strain>
    </source>
</reference>
<organism evidence="13">
    <name type="scientific">Capitella teleta</name>
    <name type="common">Polychaete worm</name>
    <dbReference type="NCBI Taxonomy" id="283909"/>
    <lineage>
        <taxon>Eukaryota</taxon>
        <taxon>Metazoa</taxon>
        <taxon>Spiralia</taxon>
        <taxon>Lophotrochozoa</taxon>
        <taxon>Annelida</taxon>
        <taxon>Polychaeta</taxon>
        <taxon>Sedentaria</taxon>
        <taxon>Scolecida</taxon>
        <taxon>Capitellidae</taxon>
        <taxon>Capitella</taxon>
    </lineage>
</organism>
<proteinExistence type="inferred from homology"/>
<feature type="coiled-coil region" evidence="11">
    <location>
        <begin position="1410"/>
        <end position="1437"/>
    </location>
</feature>
<feature type="compositionally biased region" description="Acidic residues" evidence="12">
    <location>
        <begin position="872"/>
        <end position="881"/>
    </location>
</feature>
<keyword evidence="4" id="KW-0677">Repeat</keyword>
<dbReference type="SMART" id="SM00320">
    <property type="entry name" value="WD40"/>
    <property type="match status" value="6"/>
</dbReference>
<dbReference type="InterPro" id="IPR015943">
    <property type="entry name" value="WD40/YVTN_repeat-like_dom_sf"/>
</dbReference>
<keyword evidence="6" id="KW-0206">Cytoskeleton</keyword>
<sequence length="1579" mass="180024">MNKVFAYTGVGNSPSITVVNYPSFEKLVTMKGGAKLEYISMEFSSSEYLATISGIPEFQLTIWYVNYSRGIPNIKCALSLKGLAPNGLSFNPANWRQMCVTTESEFTLWNIEQSHETFMLKKQCVPLLYEDGRLGDVVSRTSTRLSKATVDLPRSSIAGVIGRDADRFQEYEDSMNRCKPVCHCWTPSGDVYVGCAGGQLLRVSAHFCLMLISACSVSSLSAISMQEGSLRCLALHKNGLFAAGDDGILRHLEIQNDIIRFGESVHLGCPVTSMHFNSTHHHLAIGSSKGSLNVFSPGEPAKLKPLFDVHFGCFVAVDVLSPGTDDVVTLREDGEVQVWNMVTAKLKSACPIGFQCFSLAASPICHAAFIGSAAGYLFMMDLSNLETPRVVGRIHLHKGPIKHIVVTKDGRFILTASNDGSIFVVDARASENFETLGFVSMPGDVQALSTIVNEKEGFTKVVATANSTDKKEMGATKLIHFNLPHHLATDVRIKHASLKGDFKQEIIDRMMFNFITPSFGAAIMEGNAAFFLAQTTKEIHKIMLPTEPPKKARDKDSYLHPSGEYPGHQLVGGKLTLSPHLKWLASIGRDGYVSLRAVGALDRPISINTHNFRCGGVQDIAFSADSQKIFTTGLDGTLACYTWNYTPTGLSKAKSAIEAVQNKIGSLLKEQTFQDKALRAMADWSMLNTVSRPGSATEKQEKVIECCWLKQAIVEEDSQYSEVKQELRTDIRDMRRTLQSMMKENAQVADVEKLTHHEFDLDMEEQARLQAEEDAEISRIREDKEFENLAKMYLADLIKRECWDEMEVKGRGILAFNSPLTVANYPMRPRSKEEMADIEKVKIRRQIELEDLRMRKEFAEVVNKTSTVSMKEDEDPNDDDPPEGKEKPSTTGSLGAEFGGGSDLFYSQFALHTREQKMNQVVLLEDAIHRIKKAFNEEFVDVYKKKEQEISKIQEKNKRIKKILADLDMPIEVYEPEMGVVEKPELLLTVNDHEVKVEKFLTPEQRKKLEEEKKLEDERRMKEKGDNWRDRGLDQMMGGVLEIKKEDELKKDVPVPAFMTNKAEEEWSEDDKKAVQEYERKVKELNEEREKHRKQLEMELKKLQGVIQENAQLFDDSLYQLFLRKVKTEMVINQEELKILRIRYSLLKEEEFSNREMELLDTLEFKKQIKTSATEAAVESKKHVDAFRNDYEILVAEDKVMDKAFKREFSDVSPVYVDQLYKLFRRRPRGTDTPVFDPSSGNPFSERPSTAHLNEASKGMLETAMVDLDKDINCPEGLDISVWERMCLYRRQKIESENLVKQKALVLADMTAFLQKRQEEDEILKNEIEDLNEEVGRLKDNQQRFICNLEVQLLLKQGQVEVDPGIFIPDYRSSLLLHRNVVEDLNTRIRQLGESKISSMMESKDFRKGIIQLEWEHKKMTMEMEDLQNKMRDIQNLKVTREIQAYLNEDDYDSKKGQEISTLEETILLQKQHHEKNIAEKKRAIKEMRKLLTDRSDENHALSGELGELNVSVNERRHIQEVNADKRSDAGRDERYRQIVQRRKLVDLAKAQAQEVAVLRAEVERLRMRTFPALVQLEH</sequence>